<organism evidence="1 2">
    <name type="scientific">Cohnella zeiphila</name>
    <dbReference type="NCBI Taxonomy" id="2761120"/>
    <lineage>
        <taxon>Bacteria</taxon>
        <taxon>Bacillati</taxon>
        <taxon>Bacillota</taxon>
        <taxon>Bacilli</taxon>
        <taxon>Bacillales</taxon>
        <taxon>Paenibacillaceae</taxon>
        <taxon>Cohnella</taxon>
    </lineage>
</organism>
<dbReference type="RefSeq" id="WP_185129927.1">
    <property type="nucleotide sequence ID" value="NZ_JACJVO010000018.1"/>
</dbReference>
<comment type="caution">
    <text evidence="1">The sequence shown here is derived from an EMBL/GenBank/DDBJ whole genome shotgun (WGS) entry which is preliminary data.</text>
</comment>
<evidence type="ECO:0000313" key="2">
    <source>
        <dbReference type="Proteomes" id="UP000564644"/>
    </source>
</evidence>
<evidence type="ECO:0000313" key="1">
    <source>
        <dbReference type="EMBL" id="MBB6732258.1"/>
    </source>
</evidence>
<dbReference type="AlphaFoldDB" id="A0A7X0SQX2"/>
<accession>A0A7X0SQX2</accession>
<name>A0A7X0SQX2_9BACL</name>
<protein>
    <submittedName>
        <fullName evidence="1">Uncharacterized protein</fullName>
    </submittedName>
</protein>
<dbReference type="Proteomes" id="UP000564644">
    <property type="component" value="Unassembled WGS sequence"/>
</dbReference>
<gene>
    <name evidence="1" type="ORF">H7C18_15165</name>
</gene>
<reference evidence="1 2" key="1">
    <citation type="submission" date="2020-08" db="EMBL/GenBank/DDBJ databases">
        <title>Cohnella phylogeny.</title>
        <authorList>
            <person name="Dunlap C."/>
        </authorList>
    </citation>
    <scope>NUCLEOTIDE SEQUENCE [LARGE SCALE GENOMIC DNA]</scope>
    <source>
        <strain evidence="1 2">CBP 2801</strain>
    </source>
</reference>
<keyword evidence="2" id="KW-1185">Reference proteome</keyword>
<dbReference type="EMBL" id="JACJVO010000018">
    <property type="protein sequence ID" value="MBB6732258.1"/>
    <property type="molecule type" value="Genomic_DNA"/>
</dbReference>
<dbReference type="Pfam" id="PF20074">
    <property type="entry name" value="DUF6470"/>
    <property type="match status" value="1"/>
</dbReference>
<sequence>MSNMRLSIHQTMGQIGIQTQWASQTMHSSLGSLSIEQPAADMQMESPRGELTVDSSAAWDALGKGSNLAWSSRIYSQSKDIVLQSIARTAAEGKRMSDLTNPANPFAAIARDRALADSPSVSYTGPAGYSNVELHYEAQKPDIQITPRKPVISYTPVRPDVQYNPGSVDVYIRQKNTIDIQVSNYDLFS</sequence>
<dbReference type="InterPro" id="IPR045527">
    <property type="entry name" value="DUF6470"/>
</dbReference>
<proteinExistence type="predicted"/>